<keyword evidence="1" id="KW-0812">Transmembrane</keyword>
<protein>
    <submittedName>
        <fullName evidence="2">Uncharacterized protein</fullName>
    </submittedName>
</protein>
<sequence length="452" mass="51656">MRYASFNKDTDVPSLRLFLVHKHLVHQPSEEIPQDANKLRISGPSLEILAKQLLLPASFIFSLTRHYLPNGQGSRSIRVGDHNVFDFWYFLPIRVQVKSSVSSTTSKRNHSNQMNPFHKLHLPDLQLDIHRSCVAIFSRVDPISRQSTFFTVDFMHGHWSRVALEPKTRLQEVYKGQIDSEPTFGREFRVHLVYLSSATRWWTNALNSVNEQLIAFEQKLQIEFDTESGNIGPILTELSKALHSVSAHLQRYLSEIQSLGGIVTDLIEDYSSIHQQDIVTGNHDDYNEATRGYKMILSTVEASSRFAVELEKKAQNTLALLFHRIQINSDSLLIANGEAMQAILKAMQEDAGLSRQMARQSHMLAKDMKRDSVAMKTIAIVTMFFLPGATFAALLSMPFFDNDNWLSQASRFWVWVALTFPFTIACFIFYKVWQGRARKNSSALEELPEFSK</sequence>
<evidence type="ECO:0000313" key="3">
    <source>
        <dbReference type="Proteomes" id="UP000782241"/>
    </source>
</evidence>
<keyword evidence="3" id="KW-1185">Reference proteome</keyword>
<comment type="caution">
    <text evidence="2">The sequence shown here is derived from an EMBL/GenBank/DDBJ whole genome shotgun (WGS) entry which is preliminary data.</text>
</comment>
<reference evidence="2" key="1">
    <citation type="submission" date="2021-04" db="EMBL/GenBank/DDBJ databases">
        <title>Draft genome of Fusarium avenaceum strain F156N33, isolated from an atmospheric sample in Virginia.</title>
        <authorList>
            <person name="Yang S."/>
            <person name="Vinatzer B.A."/>
            <person name="Coleman J."/>
        </authorList>
    </citation>
    <scope>NUCLEOTIDE SEQUENCE</scope>
    <source>
        <strain evidence="2">F156N33</strain>
    </source>
</reference>
<dbReference type="Gene3D" id="1.20.58.340">
    <property type="entry name" value="Magnesium transport protein CorA, transmembrane region"/>
    <property type="match status" value="1"/>
</dbReference>
<dbReference type="AlphaFoldDB" id="A0A9P7H161"/>
<dbReference type="EMBL" id="JAGPUO010000010">
    <property type="protein sequence ID" value="KAG5659918.1"/>
    <property type="molecule type" value="Genomic_DNA"/>
</dbReference>
<organism evidence="2 3">
    <name type="scientific">Fusarium avenaceum</name>
    <dbReference type="NCBI Taxonomy" id="40199"/>
    <lineage>
        <taxon>Eukaryota</taxon>
        <taxon>Fungi</taxon>
        <taxon>Dikarya</taxon>
        <taxon>Ascomycota</taxon>
        <taxon>Pezizomycotina</taxon>
        <taxon>Sordariomycetes</taxon>
        <taxon>Hypocreomycetidae</taxon>
        <taxon>Hypocreales</taxon>
        <taxon>Nectriaceae</taxon>
        <taxon>Fusarium</taxon>
        <taxon>Fusarium tricinctum species complex</taxon>
    </lineage>
</organism>
<name>A0A9P7H161_9HYPO</name>
<evidence type="ECO:0000313" key="2">
    <source>
        <dbReference type="EMBL" id="KAG5659918.1"/>
    </source>
</evidence>
<proteinExistence type="predicted"/>
<keyword evidence="1" id="KW-1133">Transmembrane helix</keyword>
<dbReference type="Proteomes" id="UP000782241">
    <property type="component" value="Unassembled WGS sequence"/>
</dbReference>
<gene>
    <name evidence="2" type="ORF">KAF25_003440</name>
</gene>
<feature type="transmembrane region" description="Helical" evidence="1">
    <location>
        <begin position="412"/>
        <end position="433"/>
    </location>
</feature>
<feature type="transmembrane region" description="Helical" evidence="1">
    <location>
        <begin position="378"/>
        <end position="400"/>
    </location>
</feature>
<keyword evidence="1" id="KW-0472">Membrane</keyword>
<evidence type="ECO:0000256" key="1">
    <source>
        <dbReference type="SAM" id="Phobius"/>
    </source>
</evidence>
<accession>A0A9P7H161</accession>